<dbReference type="AlphaFoldDB" id="A0A0A8YKE1"/>
<dbReference type="EMBL" id="GBRH01271867">
    <property type="protein sequence ID" value="JAD26028.1"/>
    <property type="molecule type" value="Transcribed_RNA"/>
</dbReference>
<evidence type="ECO:0000313" key="2">
    <source>
        <dbReference type="EMBL" id="JAD26028.1"/>
    </source>
</evidence>
<feature type="region of interest" description="Disordered" evidence="1">
    <location>
        <begin position="1"/>
        <end position="33"/>
    </location>
</feature>
<reference evidence="2" key="1">
    <citation type="submission" date="2014-09" db="EMBL/GenBank/DDBJ databases">
        <authorList>
            <person name="Magalhaes I.L.F."/>
            <person name="Oliveira U."/>
            <person name="Santos F.R."/>
            <person name="Vidigal T.H.D.A."/>
            <person name="Brescovit A.D."/>
            <person name="Santos A.J."/>
        </authorList>
    </citation>
    <scope>NUCLEOTIDE SEQUENCE</scope>
    <source>
        <tissue evidence="2">Shoot tissue taken approximately 20 cm above the soil surface</tissue>
    </source>
</reference>
<proteinExistence type="predicted"/>
<accession>A0A0A8YKE1</accession>
<protein>
    <submittedName>
        <fullName evidence="2">Uncharacterized protein</fullName>
    </submittedName>
</protein>
<name>A0A0A8YKE1_ARUDO</name>
<evidence type="ECO:0000256" key="1">
    <source>
        <dbReference type="SAM" id="MobiDB-lite"/>
    </source>
</evidence>
<reference evidence="2" key="2">
    <citation type="journal article" date="2015" name="Data Brief">
        <title>Shoot transcriptome of the giant reed, Arundo donax.</title>
        <authorList>
            <person name="Barrero R.A."/>
            <person name="Guerrero F.D."/>
            <person name="Moolhuijzen P."/>
            <person name="Goolsby J.A."/>
            <person name="Tidwell J."/>
            <person name="Bellgard S.E."/>
            <person name="Bellgard M.I."/>
        </authorList>
    </citation>
    <scope>NUCLEOTIDE SEQUENCE</scope>
    <source>
        <tissue evidence="2">Shoot tissue taken approximately 20 cm above the soil surface</tissue>
    </source>
</reference>
<organism evidence="2">
    <name type="scientific">Arundo donax</name>
    <name type="common">Giant reed</name>
    <name type="synonym">Donax arundinaceus</name>
    <dbReference type="NCBI Taxonomy" id="35708"/>
    <lineage>
        <taxon>Eukaryota</taxon>
        <taxon>Viridiplantae</taxon>
        <taxon>Streptophyta</taxon>
        <taxon>Embryophyta</taxon>
        <taxon>Tracheophyta</taxon>
        <taxon>Spermatophyta</taxon>
        <taxon>Magnoliopsida</taxon>
        <taxon>Liliopsida</taxon>
        <taxon>Poales</taxon>
        <taxon>Poaceae</taxon>
        <taxon>PACMAD clade</taxon>
        <taxon>Arundinoideae</taxon>
        <taxon>Arundineae</taxon>
        <taxon>Arundo</taxon>
    </lineage>
</organism>
<sequence>MRVGGAKKPFEQAAASLGRRRIPRSGWNPIQNR</sequence>